<dbReference type="InterPro" id="IPR012876">
    <property type="entry name" value="DUF1677_pln"/>
</dbReference>
<protein>
    <recommendedName>
        <fullName evidence="3">DUF1677 family protein</fullName>
    </recommendedName>
</protein>
<dbReference type="EMBL" id="JAIWQS010000004">
    <property type="protein sequence ID" value="KAJ8767471.1"/>
    <property type="molecule type" value="Genomic_DNA"/>
</dbReference>
<dbReference type="PANTHER" id="PTHR33108:SF3">
    <property type="entry name" value="DUF1677 FAMILY PROTEIN"/>
    <property type="match status" value="1"/>
</dbReference>
<dbReference type="PANTHER" id="PTHR33108">
    <property type="entry name" value="OS01G0745000 PROTEIN"/>
    <property type="match status" value="1"/>
</dbReference>
<name>A0AAV8TKQ8_9ROSI</name>
<accession>A0AAV8TKQ8</accession>
<reference evidence="1 2" key="1">
    <citation type="submission" date="2021-09" db="EMBL/GenBank/DDBJ databases">
        <title>Genomic insights and catalytic innovation underlie evolution of tropane alkaloids biosynthesis.</title>
        <authorList>
            <person name="Wang Y.-J."/>
            <person name="Tian T."/>
            <person name="Huang J.-P."/>
            <person name="Huang S.-X."/>
        </authorList>
    </citation>
    <scope>NUCLEOTIDE SEQUENCE [LARGE SCALE GENOMIC DNA]</scope>
    <source>
        <strain evidence="1">KIB-2018</strain>
        <tissue evidence="1">Leaf</tissue>
    </source>
</reference>
<comment type="caution">
    <text evidence="1">The sequence shown here is derived from an EMBL/GenBank/DDBJ whole genome shotgun (WGS) entry which is preliminary data.</text>
</comment>
<gene>
    <name evidence="1" type="ORF">K2173_017515</name>
</gene>
<dbReference type="Proteomes" id="UP001159364">
    <property type="component" value="Linkage Group LG04"/>
</dbReference>
<evidence type="ECO:0008006" key="3">
    <source>
        <dbReference type="Google" id="ProtNLM"/>
    </source>
</evidence>
<dbReference type="Pfam" id="PF07911">
    <property type="entry name" value="DUF1677"/>
    <property type="match status" value="1"/>
</dbReference>
<keyword evidence="2" id="KW-1185">Reference proteome</keyword>
<proteinExistence type="predicted"/>
<evidence type="ECO:0000313" key="2">
    <source>
        <dbReference type="Proteomes" id="UP001159364"/>
    </source>
</evidence>
<organism evidence="1 2">
    <name type="scientific">Erythroxylum novogranatense</name>
    <dbReference type="NCBI Taxonomy" id="1862640"/>
    <lineage>
        <taxon>Eukaryota</taxon>
        <taxon>Viridiplantae</taxon>
        <taxon>Streptophyta</taxon>
        <taxon>Embryophyta</taxon>
        <taxon>Tracheophyta</taxon>
        <taxon>Spermatophyta</taxon>
        <taxon>Magnoliopsida</taxon>
        <taxon>eudicotyledons</taxon>
        <taxon>Gunneridae</taxon>
        <taxon>Pentapetalae</taxon>
        <taxon>rosids</taxon>
        <taxon>fabids</taxon>
        <taxon>Malpighiales</taxon>
        <taxon>Erythroxylaceae</taxon>
        <taxon>Erythroxylum</taxon>
    </lineage>
</organism>
<sequence length="149" mass="16800">MAISTTDNQSNPSVKPQILEVESVKCHSCGFIEECTPAYISRVRGRYKGRWICGLCVEAVKYEVLRSDMLISTEEALNRHVSFCRKFKSSNTMKQTEYPIFVMSRILRRSLDSPAPRAIRTSSTSVLPDVDKIEGSLVRSESCFPSLSQ</sequence>
<evidence type="ECO:0000313" key="1">
    <source>
        <dbReference type="EMBL" id="KAJ8767471.1"/>
    </source>
</evidence>
<dbReference type="AlphaFoldDB" id="A0AAV8TKQ8"/>